<evidence type="ECO:0000259" key="5">
    <source>
        <dbReference type="PROSITE" id="PS51831"/>
    </source>
</evidence>
<evidence type="ECO:0000256" key="1">
    <source>
        <dbReference type="ARBA" id="ARBA00007476"/>
    </source>
</evidence>
<dbReference type="SMART" id="SM00954">
    <property type="entry name" value="RelA_SpoT"/>
    <property type="match status" value="1"/>
</dbReference>
<dbReference type="GO" id="GO:0015969">
    <property type="term" value="P:guanosine tetraphosphate metabolic process"/>
    <property type="evidence" value="ECO:0007669"/>
    <property type="project" value="InterPro"/>
</dbReference>
<dbReference type="Gene3D" id="3.30.460.10">
    <property type="entry name" value="Beta Polymerase, domain 2"/>
    <property type="match status" value="1"/>
</dbReference>
<comment type="similarity">
    <text evidence="1">Belongs to the RelA/SpoT family.</text>
</comment>
<dbReference type="SUPFAM" id="SSF81301">
    <property type="entry name" value="Nucleotidyltransferase"/>
    <property type="match status" value="1"/>
</dbReference>
<name>A0A0C9QR51_9CONI</name>
<dbReference type="EMBL" id="GCHU01013129">
    <property type="protein sequence ID" value="JAG87215.1"/>
    <property type="molecule type" value="Transcribed_RNA"/>
</dbReference>
<dbReference type="CDD" id="cd05399">
    <property type="entry name" value="NT_Rel-Spo_like"/>
    <property type="match status" value="1"/>
</dbReference>
<evidence type="ECO:0000256" key="4">
    <source>
        <dbReference type="ARBA" id="ARBA00023134"/>
    </source>
</evidence>
<dbReference type="CDD" id="cd00077">
    <property type="entry name" value="HDc"/>
    <property type="match status" value="1"/>
</dbReference>
<dbReference type="PANTHER" id="PTHR21262:SF0">
    <property type="entry name" value="GTP DIPHOSPHOKINASE RSH3, CHLOROPLASTIC-RELATED"/>
    <property type="match status" value="1"/>
</dbReference>
<dbReference type="SMART" id="SM00471">
    <property type="entry name" value="HDc"/>
    <property type="match status" value="1"/>
</dbReference>
<protein>
    <recommendedName>
        <fullName evidence="2">GTP diphosphokinase</fullName>
        <ecNumber evidence="2">2.7.6.5</ecNumber>
    </recommendedName>
</protein>
<dbReference type="FunFam" id="1.10.3210.10:FF:000001">
    <property type="entry name" value="GTP pyrophosphokinase RelA"/>
    <property type="match status" value="1"/>
</dbReference>
<dbReference type="EC" id="2.7.6.5" evidence="2"/>
<keyword evidence="4" id="KW-0547">Nucleotide-binding</keyword>
<reference evidence="6" key="1">
    <citation type="submission" date="2015-02" db="EMBL/GenBank/DDBJ databases">
        <title>A transcriptome of Wollemia nobilis - a relic of Gondwana.</title>
        <authorList>
            <person name="Chia J.Y."/>
            <person name="Leong Y.S."/>
            <person name="Abdul Karim S."/>
            <person name="Wan Azmi N."/>
            <person name="Hercus R."/>
            <person name="Croft L."/>
        </authorList>
    </citation>
    <scope>NUCLEOTIDE SEQUENCE</scope>
    <source>
        <strain evidence="6">MaeBrown</strain>
        <tissue evidence="6">Leaf</tissue>
    </source>
</reference>
<dbReference type="Pfam" id="PF13328">
    <property type="entry name" value="HD_4"/>
    <property type="match status" value="1"/>
</dbReference>
<dbReference type="Gene3D" id="1.10.3210.10">
    <property type="entry name" value="Hypothetical protein af1432"/>
    <property type="match status" value="1"/>
</dbReference>
<dbReference type="InterPro" id="IPR006674">
    <property type="entry name" value="HD_domain"/>
</dbReference>
<dbReference type="InterPro" id="IPR043519">
    <property type="entry name" value="NT_sf"/>
</dbReference>
<dbReference type="GO" id="GO:0005525">
    <property type="term" value="F:GTP binding"/>
    <property type="evidence" value="ECO:0007669"/>
    <property type="project" value="UniProtKB-KW"/>
</dbReference>
<dbReference type="InterPro" id="IPR007685">
    <property type="entry name" value="RelA_SpoT"/>
</dbReference>
<dbReference type="SUPFAM" id="SSF109604">
    <property type="entry name" value="HD-domain/PDEase-like"/>
    <property type="match status" value="1"/>
</dbReference>
<dbReference type="Pfam" id="PF04607">
    <property type="entry name" value="RelA_SpoT"/>
    <property type="match status" value="1"/>
</dbReference>
<organism evidence="6">
    <name type="scientific">Wollemia nobilis</name>
    <dbReference type="NCBI Taxonomy" id="56998"/>
    <lineage>
        <taxon>Eukaryota</taxon>
        <taxon>Viridiplantae</taxon>
        <taxon>Streptophyta</taxon>
        <taxon>Embryophyta</taxon>
        <taxon>Tracheophyta</taxon>
        <taxon>Spermatophyta</taxon>
        <taxon>Pinopsida</taxon>
        <taxon>Pinidae</taxon>
        <taxon>Conifers II</taxon>
        <taxon>Araucariales</taxon>
        <taxon>Araucariaceae</taxon>
        <taxon>Wollemia</taxon>
    </lineage>
</organism>
<dbReference type="PANTHER" id="PTHR21262">
    <property type="entry name" value="GUANOSINE-3',5'-BIS DIPHOSPHATE 3'-PYROPHOSPHOHYDROLASE"/>
    <property type="match status" value="1"/>
</dbReference>
<sequence length="769" mass="86599">MAALYASPPSPICSFSQGTSSILGDCDVHSRQCSAVPKPIIGGLSCLFAKHSTCLANDGVDTSSLSSSFTSGMSRRSSYNDLGSLRHGDTRCEDLASSYSSSYTTVTSSLKLREQSSPVSVFQGPLSCASTPIRSPPHGRISRDSYSFNKWEGFKVSHRDGCLSHFVPGAVGLSCLDYELTADVTEDLQMASNESLVDYSSLNIEEELTFNFEGNEVHRKHDKERSNGATEPCLLDPYVGDILKNAQSRHKIFKDDFVIKAFYEAEKAHRGQMRTSGDPYLTHCVETAVLLASIGSNKIVVAAGLLHDTLDDTPTDSEQLSCLFGKGVAHLVEGVSRLSQLSKLARDNNTASKTEEADRLHTMYLAMVDVRVVLIKLADRLHNMMTLGALPFEKQQRIAKETLEIFVPLANRIGVSSWKLQLENICFKHLYPREYHELSSKLAEGFREATIMAAIEKFDQALREENITYYVLSGRSKSLYSTHKKMLKKKLSIDEIHDLRGLRLIVHNEEDCYAALRIVHSLWPTVPGKQKDYINRPKLNGYQSLHTVLCGEDMLPLEVQIRTKEMHQQAEFGLAAHWRYKEGESKHSSFILQRVEWARWVLTFASETMDMKLRFAREDTDFRPPCPFPSHRDDCPHLDKLSGPQCTTDDPIFVIMMEEDKMTVQELPPNSTVKDMLEKMGNDNLPFNSYGVPIKEELRPRLNHATVNGLNQKLKMGDLVELTPSIPVKSLPEYREEIRRMFDKTDDCKDESSEILIRNSEIKTMPSYV</sequence>
<dbReference type="AlphaFoldDB" id="A0A0C9QR51"/>
<dbReference type="InterPro" id="IPR003607">
    <property type="entry name" value="HD/PDEase_dom"/>
</dbReference>
<evidence type="ECO:0000256" key="3">
    <source>
        <dbReference type="ARBA" id="ARBA00023016"/>
    </source>
</evidence>
<proteinExistence type="inferred from homology"/>
<dbReference type="GO" id="GO:0009507">
    <property type="term" value="C:chloroplast"/>
    <property type="evidence" value="ECO:0007669"/>
    <property type="project" value="TreeGrafter"/>
</dbReference>
<accession>A0A0C9QR51</accession>
<dbReference type="FunFam" id="3.30.460.10:FF:000001">
    <property type="entry name" value="GTP pyrophosphokinase RelA"/>
    <property type="match status" value="1"/>
</dbReference>
<dbReference type="GO" id="GO:0008728">
    <property type="term" value="F:GTP diphosphokinase activity"/>
    <property type="evidence" value="ECO:0007669"/>
    <property type="project" value="UniProtKB-EC"/>
</dbReference>
<keyword evidence="4" id="KW-0342">GTP-binding</keyword>
<dbReference type="PROSITE" id="PS51831">
    <property type="entry name" value="HD"/>
    <property type="match status" value="1"/>
</dbReference>
<feature type="domain" description="HD" evidence="5">
    <location>
        <begin position="280"/>
        <end position="384"/>
    </location>
</feature>
<evidence type="ECO:0000256" key="2">
    <source>
        <dbReference type="ARBA" id="ARBA00013251"/>
    </source>
</evidence>
<keyword evidence="3" id="KW-0346">Stress response</keyword>
<evidence type="ECO:0000313" key="6">
    <source>
        <dbReference type="EMBL" id="JAG87215.1"/>
    </source>
</evidence>